<evidence type="ECO:0000313" key="2">
    <source>
        <dbReference type="EMBL" id="KAJ7096674.1"/>
    </source>
</evidence>
<dbReference type="EMBL" id="JARJCN010000011">
    <property type="protein sequence ID" value="KAJ7096674.1"/>
    <property type="molecule type" value="Genomic_DNA"/>
</dbReference>
<feature type="chain" id="PRO_5041999663" evidence="1">
    <location>
        <begin position="28"/>
        <end position="284"/>
    </location>
</feature>
<dbReference type="Proteomes" id="UP001222325">
    <property type="component" value="Unassembled WGS sequence"/>
</dbReference>
<reference evidence="2" key="1">
    <citation type="submission" date="2023-03" db="EMBL/GenBank/DDBJ databases">
        <title>Massive genome expansion in bonnet fungi (Mycena s.s.) driven by repeated elements and novel gene families across ecological guilds.</title>
        <authorList>
            <consortium name="Lawrence Berkeley National Laboratory"/>
            <person name="Harder C.B."/>
            <person name="Miyauchi S."/>
            <person name="Viragh M."/>
            <person name="Kuo A."/>
            <person name="Thoen E."/>
            <person name="Andreopoulos B."/>
            <person name="Lu D."/>
            <person name="Skrede I."/>
            <person name="Drula E."/>
            <person name="Henrissat B."/>
            <person name="Morin E."/>
            <person name="Kohler A."/>
            <person name="Barry K."/>
            <person name="LaButti K."/>
            <person name="Morin E."/>
            <person name="Salamov A."/>
            <person name="Lipzen A."/>
            <person name="Mereny Z."/>
            <person name="Hegedus B."/>
            <person name="Baldrian P."/>
            <person name="Stursova M."/>
            <person name="Weitz H."/>
            <person name="Taylor A."/>
            <person name="Grigoriev I.V."/>
            <person name="Nagy L.G."/>
            <person name="Martin F."/>
            <person name="Kauserud H."/>
        </authorList>
    </citation>
    <scope>NUCLEOTIDE SEQUENCE</scope>
    <source>
        <strain evidence="2">CBHHK173m</strain>
    </source>
</reference>
<keyword evidence="3" id="KW-1185">Reference proteome</keyword>
<organism evidence="2 3">
    <name type="scientific">Mycena belliarum</name>
    <dbReference type="NCBI Taxonomy" id="1033014"/>
    <lineage>
        <taxon>Eukaryota</taxon>
        <taxon>Fungi</taxon>
        <taxon>Dikarya</taxon>
        <taxon>Basidiomycota</taxon>
        <taxon>Agaricomycotina</taxon>
        <taxon>Agaricomycetes</taxon>
        <taxon>Agaricomycetidae</taxon>
        <taxon>Agaricales</taxon>
        <taxon>Marasmiineae</taxon>
        <taxon>Mycenaceae</taxon>
        <taxon>Mycena</taxon>
    </lineage>
</organism>
<keyword evidence="1" id="KW-0732">Signal</keyword>
<name>A0AAD6UH06_9AGAR</name>
<comment type="caution">
    <text evidence="2">The sequence shown here is derived from an EMBL/GenBank/DDBJ whole genome shotgun (WGS) entry which is preliminary data.</text>
</comment>
<evidence type="ECO:0000256" key="1">
    <source>
        <dbReference type="SAM" id="SignalP"/>
    </source>
</evidence>
<protein>
    <submittedName>
        <fullName evidence="2">Uncharacterized protein</fullName>
    </submittedName>
</protein>
<gene>
    <name evidence="2" type="ORF">B0H15DRAFT_946144</name>
</gene>
<dbReference type="AlphaFoldDB" id="A0AAD6UH06"/>
<accession>A0AAD6UH06</accession>
<proteinExistence type="predicted"/>
<sequence length="284" mass="31496">MSVWGFIAAHGGIIKTLLPHLLPLGTAEAPLNGCMPQGTELLRRMHRAEHRKPRLHDTKVLLRRHLSVSLLRVPQSDDAPYTAVDVCTLVAQWFAPPKKSPVRFRSPPCISAVRALAPLRAAEPSLSELREHGHSAPFSDLSPSSVQRPRKTHVPRLLRAILCHPFLQVPPRHSCPLNIELFLIHRAHLLQSAGSVGPTSRRDGPSFASSRAVVTPQMRIQVVLFALSHQAYRGPCSRSPACRRAQSSPRAATTLAGIRSASKAARYFRRRRYPLAQEPVFSRL</sequence>
<feature type="signal peptide" evidence="1">
    <location>
        <begin position="1"/>
        <end position="27"/>
    </location>
</feature>
<evidence type="ECO:0000313" key="3">
    <source>
        <dbReference type="Proteomes" id="UP001222325"/>
    </source>
</evidence>